<dbReference type="RefSeq" id="WP_112314909.1">
    <property type="nucleotide sequence ID" value="NZ_MUAV01000003.1"/>
</dbReference>
<comment type="caution">
    <text evidence="2">The sequence shown here is derived from an EMBL/GenBank/DDBJ whole genome shotgun (WGS) entry which is preliminary data.</text>
</comment>
<feature type="compositionally biased region" description="Low complexity" evidence="1">
    <location>
        <begin position="196"/>
        <end position="211"/>
    </location>
</feature>
<gene>
    <name evidence="2" type="ORF">BYZ73_03460</name>
</gene>
<proteinExistence type="predicted"/>
<evidence type="ECO:0000313" key="2">
    <source>
        <dbReference type="EMBL" id="RAP42734.1"/>
    </source>
</evidence>
<dbReference type="EMBL" id="MUAV01000003">
    <property type="protein sequence ID" value="RAP42734.1"/>
    <property type="molecule type" value="Genomic_DNA"/>
</dbReference>
<sequence length="292" mass="27961">MKKALAAIVILAAFGLGGFLWYLGNMAGPGARSADVPASGEAAPEATPEPAEAAPDAADAPAAEAAPGPAEGQAPEAPVGAPEDNGVPEDQAATGPQADSGMASADDDMSVGEQTPTESFEAPAAGGTPEETEAVGSGDGSVKAVVPEEGRAADTAMPQDDPALDGAGAEDPAAAGQDADDQGTDEEGADGESAEAPETADPGGAEPASEGEGPEAEAPEAGSQADASAAGTALPFALTEGGFDAGAVAELIAASDLPEDEKALLTAAAEGAADAPVLVPPVVAQIRAALGY</sequence>
<feature type="compositionally biased region" description="Acidic residues" evidence="1">
    <location>
        <begin position="178"/>
        <end position="195"/>
    </location>
</feature>
<reference evidence="2 3" key="1">
    <citation type="submission" date="2017-01" db="EMBL/GenBank/DDBJ databases">
        <title>Genome sequence of Rhodovulum viride JA756.</title>
        <authorList>
            <person name="Lakshmi K.V."/>
            <person name="Tushar L.D."/>
            <person name="Sasikala C."/>
            <person name="Venkataramana C."/>
        </authorList>
    </citation>
    <scope>NUCLEOTIDE SEQUENCE [LARGE SCALE GENOMIC DNA]</scope>
    <source>
        <strain evidence="2 3">JA756</strain>
    </source>
</reference>
<name>A0ABX9DLX1_9RHOB</name>
<accession>A0ABX9DLX1</accession>
<feature type="region of interest" description="Disordered" evidence="1">
    <location>
        <begin position="31"/>
        <end position="229"/>
    </location>
</feature>
<protein>
    <submittedName>
        <fullName evidence="2">Uncharacterized protein</fullName>
    </submittedName>
</protein>
<organism evidence="2 3">
    <name type="scientific">Rhodovulum viride</name>
    <dbReference type="NCBI Taxonomy" id="1231134"/>
    <lineage>
        <taxon>Bacteria</taxon>
        <taxon>Pseudomonadati</taxon>
        <taxon>Pseudomonadota</taxon>
        <taxon>Alphaproteobacteria</taxon>
        <taxon>Rhodobacterales</taxon>
        <taxon>Paracoccaceae</taxon>
        <taxon>Rhodovulum</taxon>
    </lineage>
</organism>
<dbReference type="Proteomes" id="UP000248659">
    <property type="component" value="Unassembled WGS sequence"/>
</dbReference>
<keyword evidence="3" id="KW-1185">Reference proteome</keyword>
<feature type="compositionally biased region" description="Low complexity" evidence="1">
    <location>
        <begin position="160"/>
        <end position="177"/>
    </location>
</feature>
<evidence type="ECO:0000313" key="3">
    <source>
        <dbReference type="Proteomes" id="UP000248659"/>
    </source>
</evidence>
<feature type="compositionally biased region" description="Low complexity" evidence="1">
    <location>
        <begin position="37"/>
        <end position="83"/>
    </location>
</feature>
<evidence type="ECO:0000256" key="1">
    <source>
        <dbReference type="SAM" id="MobiDB-lite"/>
    </source>
</evidence>